<accession>A0AAF0QV97</accession>
<dbReference type="InterPro" id="IPR007527">
    <property type="entry name" value="Znf_SWIM"/>
</dbReference>
<evidence type="ECO:0000256" key="3">
    <source>
        <dbReference type="ARBA" id="ARBA00022833"/>
    </source>
</evidence>
<evidence type="ECO:0000256" key="5">
    <source>
        <dbReference type="SAM" id="MobiDB-lite"/>
    </source>
</evidence>
<evidence type="ECO:0000256" key="4">
    <source>
        <dbReference type="PROSITE-ProRule" id="PRU00325"/>
    </source>
</evidence>
<feature type="domain" description="SWIM-type" evidence="6">
    <location>
        <begin position="414"/>
        <end position="446"/>
    </location>
</feature>
<reference evidence="7" key="1">
    <citation type="submission" date="2023-08" db="EMBL/GenBank/DDBJ databases">
        <title>A de novo genome assembly of Solanum verrucosum Schlechtendal, a Mexican diploid species geographically isolated from the other diploid A-genome species in potato relatives.</title>
        <authorList>
            <person name="Hosaka K."/>
        </authorList>
    </citation>
    <scope>NUCLEOTIDE SEQUENCE</scope>
    <source>
        <tissue evidence="7">Young leaves</tissue>
    </source>
</reference>
<dbReference type="InterPro" id="IPR006564">
    <property type="entry name" value="Znf_PMZ"/>
</dbReference>
<dbReference type="Proteomes" id="UP001234989">
    <property type="component" value="Chromosome 5"/>
</dbReference>
<evidence type="ECO:0000259" key="6">
    <source>
        <dbReference type="PROSITE" id="PS50966"/>
    </source>
</evidence>
<dbReference type="Pfam" id="PF04434">
    <property type="entry name" value="SWIM"/>
    <property type="match status" value="1"/>
</dbReference>
<keyword evidence="2 4" id="KW-0863">Zinc-finger</keyword>
<dbReference type="GO" id="GO:0008270">
    <property type="term" value="F:zinc ion binding"/>
    <property type="evidence" value="ECO:0007669"/>
    <property type="project" value="UniProtKB-KW"/>
</dbReference>
<feature type="compositionally biased region" description="Basic residues" evidence="5">
    <location>
        <begin position="110"/>
        <end position="128"/>
    </location>
</feature>
<dbReference type="EMBL" id="CP133616">
    <property type="protein sequence ID" value="WMV29390.1"/>
    <property type="molecule type" value="Genomic_DNA"/>
</dbReference>
<evidence type="ECO:0000256" key="2">
    <source>
        <dbReference type="ARBA" id="ARBA00022771"/>
    </source>
</evidence>
<dbReference type="SMART" id="SM00575">
    <property type="entry name" value="ZnF_PMZ"/>
    <property type="match status" value="1"/>
</dbReference>
<dbReference type="PANTHER" id="PTHR31973">
    <property type="entry name" value="POLYPROTEIN, PUTATIVE-RELATED"/>
    <property type="match status" value="1"/>
</dbReference>
<sequence>MLFFRSFRCRPTVATYGPWIGPWTVEFVKDLIDGDEFHVYVVHEIDELEEFPAPTCFLVQSDPVDKSVGINTEGTVENDLDLNRVDTELPGDEDDSDIDEELRSLMVERRNKRNPNLRKKTNPNPRKKKTILEEVPIDAEAIRGVDLPGRRKSKKVRYDDECIVAIFGLEMIFENTKEFRKALAKYDVEKNYQIKLRPNEAHRVRAKCKFKENGCAMVLLIGILGGVRTVCGRTICYKAKMMILRETMGDWNMEFARLCDYAKVIKQTNPGSSVWGACKGELLVAVGRNGNNHMFSIAWAVVDKETKHSWSFFINYLKKDLQLVLGKGLQAAVDELLPNSEVRRHKSIITMLEEIRRKIMTRTVDMVKFADTWISDIAPMARLILEENKDKSRACKVLWNADVGFEIGERQHRHTFNLTHRVCSCRTWQLRGIPCQHAISTLCHIEQEPEPLVEHWYKNDTFLKAYSHFIQPIPNMKMWPETNNPRIEPPKPKPMPGRRPRNRRKSKDEPRKKYGKMSKQGLKITCSKCKLLQVNYLQGQVKLLDKNEEELQLEKILQEGYQRGQLMVEQPGTSSHRILPTSSSYKDASSMGIDLGFKPRGLRWKNKDVVTTSQLQQMAKKKKK</sequence>
<feature type="compositionally biased region" description="Basic residues" evidence="5">
    <location>
        <begin position="496"/>
        <end position="505"/>
    </location>
</feature>
<dbReference type="Pfam" id="PF03108">
    <property type="entry name" value="DBD_Tnp_Mut"/>
    <property type="match status" value="1"/>
</dbReference>
<gene>
    <name evidence="7" type="ORF">MTR67_022775</name>
</gene>
<evidence type="ECO:0000313" key="8">
    <source>
        <dbReference type="Proteomes" id="UP001234989"/>
    </source>
</evidence>
<dbReference type="PROSITE" id="PS50966">
    <property type="entry name" value="ZF_SWIM"/>
    <property type="match status" value="1"/>
</dbReference>
<dbReference type="AlphaFoldDB" id="A0AAF0QV97"/>
<keyword evidence="1" id="KW-0479">Metal-binding</keyword>
<protein>
    <recommendedName>
        <fullName evidence="6">SWIM-type domain-containing protein</fullName>
    </recommendedName>
</protein>
<name>A0AAF0QV97_SOLVR</name>
<dbReference type="PANTHER" id="PTHR31973:SF197">
    <property type="entry name" value="SWIM-TYPE DOMAIN-CONTAINING PROTEIN"/>
    <property type="match status" value="1"/>
</dbReference>
<feature type="region of interest" description="Disordered" evidence="5">
    <location>
        <begin position="477"/>
        <end position="517"/>
    </location>
</feature>
<feature type="region of interest" description="Disordered" evidence="5">
    <location>
        <begin position="109"/>
        <end position="128"/>
    </location>
</feature>
<evidence type="ECO:0000313" key="7">
    <source>
        <dbReference type="EMBL" id="WMV29390.1"/>
    </source>
</evidence>
<proteinExistence type="predicted"/>
<evidence type="ECO:0000256" key="1">
    <source>
        <dbReference type="ARBA" id="ARBA00022723"/>
    </source>
</evidence>
<dbReference type="InterPro" id="IPR004332">
    <property type="entry name" value="Transposase_MuDR"/>
</dbReference>
<organism evidence="7 8">
    <name type="scientific">Solanum verrucosum</name>
    <dbReference type="NCBI Taxonomy" id="315347"/>
    <lineage>
        <taxon>Eukaryota</taxon>
        <taxon>Viridiplantae</taxon>
        <taxon>Streptophyta</taxon>
        <taxon>Embryophyta</taxon>
        <taxon>Tracheophyta</taxon>
        <taxon>Spermatophyta</taxon>
        <taxon>Magnoliopsida</taxon>
        <taxon>eudicotyledons</taxon>
        <taxon>Gunneridae</taxon>
        <taxon>Pentapetalae</taxon>
        <taxon>asterids</taxon>
        <taxon>lamiids</taxon>
        <taxon>Solanales</taxon>
        <taxon>Solanaceae</taxon>
        <taxon>Solanoideae</taxon>
        <taxon>Solaneae</taxon>
        <taxon>Solanum</taxon>
    </lineage>
</organism>
<keyword evidence="8" id="KW-1185">Reference proteome</keyword>
<keyword evidence="3" id="KW-0862">Zinc</keyword>